<dbReference type="EMBL" id="BMFK01000003">
    <property type="protein sequence ID" value="GGE79522.1"/>
    <property type="molecule type" value="Genomic_DNA"/>
</dbReference>
<organism evidence="1 2">
    <name type="scientific">Priestia taiwanensis</name>
    <dbReference type="NCBI Taxonomy" id="1347902"/>
    <lineage>
        <taxon>Bacteria</taxon>
        <taxon>Bacillati</taxon>
        <taxon>Bacillota</taxon>
        <taxon>Bacilli</taxon>
        <taxon>Bacillales</taxon>
        <taxon>Bacillaceae</taxon>
        <taxon>Priestia</taxon>
    </lineage>
</organism>
<dbReference type="AlphaFoldDB" id="A0A917ERZ6"/>
<evidence type="ECO:0000313" key="1">
    <source>
        <dbReference type="EMBL" id="GGE79522.1"/>
    </source>
</evidence>
<evidence type="ECO:0000313" key="2">
    <source>
        <dbReference type="Proteomes" id="UP000605259"/>
    </source>
</evidence>
<reference evidence="1" key="2">
    <citation type="submission" date="2020-09" db="EMBL/GenBank/DDBJ databases">
        <authorList>
            <person name="Sun Q."/>
            <person name="Zhou Y."/>
        </authorList>
    </citation>
    <scope>NUCLEOTIDE SEQUENCE</scope>
    <source>
        <strain evidence="1">CGMCC 1.12698</strain>
    </source>
</reference>
<dbReference type="InterPro" id="IPR029063">
    <property type="entry name" value="SAM-dependent_MTases_sf"/>
</dbReference>
<protein>
    <submittedName>
        <fullName evidence="1">Uncharacterized protein</fullName>
    </submittedName>
</protein>
<name>A0A917ERZ6_9BACI</name>
<dbReference type="SUPFAM" id="SSF53335">
    <property type="entry name" value="S-adenosyl-L-methionine-dependent methyltransferases"/>
    <property type="match status" value="1"/>
</dbReference>
<keyword evidence="2" id="KW-1185">Reference proteome</keyword>
<dbReference type="Gene3D" id="3.40.50.150">
    <property type="entry name" value="Vaccinia Virus protein VP39"/>
    <property type="match status" value="1"/>
</dbReference>
<gene>
    <name evidence="1" type="ORF">GCM10007140_31400</name>
</gene>
<proteinExistence type="predicted"/>
<accession>A0A917ERZ6</accession>
<sequence>MKMGREFLDIFTGWAKDYDAFVQGKDAEYADVFKDYHEILVTISDRAGEAVVEFGSGTGNLTTELLKRGKKVYPC</sequence>
<reference evidence="1" key="1">
    <citation type="journal article" date="2014" name="Int. J. Syst. Evol. Microbiol.">
        <title>Complete genome sequence of Corynebacterium casei LMG S-19264T (=DSM 44701T), isolated from a smear-ripened cheese.</title>
        <authorList>
            <consortium name="US DOE Joint Genome Institute (JGI-PGF)"/>
            <person name="Walter F."/>
            <person name="Albersmeier A."/>
            <person name="Kalinowski J."/>
            <person name="Ruckert C."/>
        </authorList>
    </citation>
    <scope>NUCLEOTIDE SEQUENCE</scope>
    <source>
        <strain evidence="1">CGMCC 1.12698</strain>
    </source>
</reference>
<dbReference type="Proteomes" id="UP000605259">
    <property type="component" value="Unassembled WGS sequence"/>
</dbReference>
<comment type="caution">
    <text evidence="1">The sequence shown here is derived from an EMBL/GenBank/DDBJ whole genome shotgun (WGS) entry which is preliminary data.</text>
</comment>